<dbReference type="EMBL" id="BONE01000121">
    <property type="protein sequence ID" value="GIF78161.1"/>
    <property type="molecule type" value="Genomic_DNA"/>
</dbReference>
<feature type="transmembrane region" description="Helical" evidence="7">
    <location>
        <begin position="352"/>
        <end position="375"/>
    </location>
</feature>
<keyword evidence="6 7" id="KW-0472">Membrane</keyword>
<proteinExistence type="predicted"/>
<comment type="caution">
    <text evidence="9">The sequence shown here is derived from an EMBL/GenBank/DDBJ whole genome shotgun (WGS) entry which is preliminary data.</text>
</comment>
<feature type="transmembrane region" description="Helical" evidence="7">
    <location>
        <begin position="62"/>
        <end position="82"/>
    </location>
</feature>
<dbReference type="InterPro" id="IPR036259">
    <property type="entry name" value="MFS_trans_sf"/>
</dbReference>
<evidence type="ECO:0000256" key="6">
    <source>
        <dbReference type="ARBA" id="ARBA00023136"/>
    </source>
</evidence>
<evidence type="ECO:0000256" key="2">
    <source>
        <dbReference type="ARBA" id="ARBA00022448"/>
    </source>
</evidence>
<evidence type="ECO:0000259" key="8">
    <source>
        <dbReference type="PROSITE" id="PS50850"/>
    </source>
</evidence>
<feature type="transmembrane region" description="Helical" evidence="7">
    <location>
        <begin position="315"/>
        <end position="340"/>
    </location>
</feature>
<comment type="subcellular location">
    <subcellularLocation>
        <location evidence="1">Cell membrane</location>
        <topology evidence="1">Multi-pass membrane protein</topology>
    </subcellularLocation>
</comment>
<dbReference type="PANTHER" id="PTHR23517:SF13">
    <property type="entry name" value="MAJOR FACILITATOR SUPERFAMILY MFS_1"/>
    <property type="match status" value="1"/>
</dbReference>
<protein>
    <submittedName>
        <fullName evidence="9">MFS transporter</fullName>
    </submittedName>
</protein>
<organism evidence="9 10">
    <name type="scientific">Asanoa siamensis</name>
    <dbReference type="NCBI Taxonomy" id="926357"/>
    <lineage>
        <taxon>Bacteria</taxon>
        <taxon>Bacillati</taxon>
        <taxon>Actinomycetota</taxon>
        <taxon>Actinomycetes</taxon>
        <taxon>Micromonosporales</taxon>
        <taxon>Micromonosporaceae</taxon>
        <taxon>Asanoa</taxon>
    </lineage>
</organism>
<dbReference type="Proteomes" id="UP000604117">
    <property type="component" value="Unassembled WGS sequence"/>
</dbReference>
<feature type="transmembrane region" description="Helical" evidence="7">
    <location>
        <begin position="289"/>
        <end position="309"/>
    </location>
</feature>
<feature type="transmembrane region" description="Helical" evidence="7">
    <location>
        <begin position="119"/>
        <end position="141"/>
    </location>
</feature>
<feature type="transmembrane region" description="Helical" evidence="7">
    <location>
        <begin position="29"/>
        <end position="50"/>
    </location>
</feature>
<feature type="transmembrane region" description="Helical" evidence="7">
    <location>
        <begin position="153"/>
        <end position="174"/>
    </location>
</feature>
<keyword evidence="4 7" id="KW-0812">Transmembrane</keyword>
<dbReference type="InterPro" id="IPR050171">
    <property type="entry name" value="MFS_Transporters"/>
</dbReference>
<evidence type="ECO:0000256" key="5">
    <source>
        <dbReference type="ARBA" id="ARBA00022989"/>
    </source>
</evidence>
<feature type="transmembrane region" description="Helical" evidence="7">
    <location>
        <begin position="387"/>
        <end position="403"/>
    </location>
</feature>
<feature type="domain" description="Major facilitator superfamily (MFS) profile" evidence="8">
    <location>
        <begin position="27"/>
        <end position="413"/>
    </location>
</feature>
<feature type="transmembrane region" description="Helical" evidence="7">
    <location>
        <begin position="261"/>
        <end position="282"/>
    </location>
</feature>
<sequence length="414" mass="41760">MSPTTVAAERSADTTGLRGRFRLGRTSSLVLLASIVVSLLAASSAPTPLYATYQAEWHFSPMTTTVVFGVYAVAVLLSLLVFGRLSDHVGRRPVLFVALLVQAAALVVFAFAGGVPTLLAARVVQGLATGAALAALGAGMLDIDRVRGTTANAVAPGIGTGGGALLSALVVQFLPAPTHLIYLVLLGVLAVQAVGVVLMPETVTRARGARRSLIPEIKLPRAVRGPVAIAAPVLFAVWALAGFYASLGPALVRNLAGSSSAVYGGLGLFVLAAVAALTVLAVDKRPPHVALTVGIVALIIGVAGSLAAISAGSTVAFLIATGVAGIGFGSGFQGAIRIVVPLVAAHERAGVLALLYVVSYLGLGVPAVIAGYLVVHAGGLLDTAREYGVAVIVLAALAGVGLLRRHTPRMRPAA</sequence>
<dbReference type="Pfam" id="PF07690">
    <property type="entry name" value="MFS_1"/>
    <property type="match status" value="1"/>
</dbReference>
<dbReference type="InterPro" id="IPR020846">
    <property type="entry name" value="MFS_dom"/>
</dbReference>
<dbReference type="RefSeq" id="WP_203718994.1">
    <property type="nucleotide sequence ID" value="NZ_BONE01000121.1"/>
</dbReference>
<evidence type="ECO:0000256" key="4">
    <source>
        <dbReference type="ARBA" id="ARBA00022692"/>
    </source>
</evidence>
<reference evidence="9 10" key="1">
    <citation type="submission" date="2021-01" db="EMBL/GenBank/DDBJ databases">
        <title>Whole genome shotgun sequence of Asanoa siamensis NBRC 107932.</title>
        <authorList>
            <person name="Komaki H."/>
            <person name="Tamura T."/>
        </authorList>
    </citation>
    <scope>NUCLEOTIDE SEQUENCE [LARGE SCALE GENOMIC DNA]</scope>
    <source>
        <strain evidence="9 10">NBRC 107932</strain>
    </source>
</reference>
<keyword evidence="2" id="KW-0813">Transport</keyword>
<evidence type="ECO:0000313" key="10">
    <source>
        <dbReference type="Proteomes" id="UP000604117"/>
    </source>
</evidence>
<dbReference type="InterPro" id="IPR011701">
    <property type="entry name" value="MFS"/>
</dbReference>
<keyword evidence="5 7" id="KW-1133">Transmembrane helix</keyword>
<evidence type="ECO:0000256" key="3">
    <source>
        <dbReference type="ARBA" id="ARBA00022475"/>
    </source>
</evidence>
<keyword evidence="10" id="KW-1185">Reference proteome</keyword>
<dbReference type="SUPFAM" id="SSF103473">
    <property type="entry name" value="MFS general substrate transporter"/>
    <property type="match status" value="1"/>
</dbReference>
<name>A0ABQ4D3P8_9ACTN</name>
<dbReference type="PANTHER" id="PTHR23517">
    <property type="entry name" value="RESISTANCE PROTEIN MDTM, PUTATIVE-RELATED-RELATED"/>
    <property type="match status" value="1"/>
</dbReference>
<evidence type="ECO:0000313" key="9">
    <source>
        <dbReference type="EMBL" id="GIF78161.1"/>
    </source>
</evidence>
<evidence type="ECO:0000256" key="1">
    <source>
        <dbReference type="ARBA" id="ARBA00004651"/>
    </source>
</evidence>
<accession>A0ABQ4D3P8</accession>
<feature type="transmembrane region" description="Helical" evidence="7">
    <location>
        <begin position="180"/>
        <end position="200"/>
    </location>
</feature>
<dbReference type="PROSITE" id="PS50850">
    <property type="entry name" value="MFS"/>
    <property type="match status" value="1"/>
</dbReference>
<keyword evidence="3" id="KW-1003">Cell membrane</keyword>
<feature type="transmembrane region" description="Helical" evidence="7">
    <location>
        <begin position="221"/>
        <end position="241"/>
    </location>
</feature>
<dbReference type="Gene3D" id="1.20.1250.20">
    <property type="entry name" value="MFS general substrate transporter like domains"/>
    <property type="match status" value="1"/>
</dbReference>
<evidence type="ECO:0000256" key="7">
    <source>
        <dbReference type="SAM" id="Phobius"/>
    </source>
</evidence>
<gene>
    <name evidence="9" type="ORF">Asi02nite_76790</name>
</gene>
<feature type="transmembrane region" description="Helical" evidence="7">
    <location>
        <begin position="94"/>
        <end position="113"/>
    </location>
</feature>